<dbReference type="SUPFAM" id="SSF56801">
    <property type="entry name" value="Acetyl-CoA synthetase-like"/>
    <property type="match status" value="2"/>
</dbReference>
<name>A0A250IQ65_9BACT</name>
<evidence type="ECO:0000259" key="9">
    <source>
        <dbReference type="PROSITE" id="PS52004"/>
    </source>
</evidence>
<dbReference type="Pfam" id="PF00501">
    <property type="entry name" value="AMP-binding"/>
    <property type="match status" value="2"/>
</dbReference>
<dbReference type="InterPro" id="IPR014031">
    <property type="entry name" value="Ketoacyl_synth_C"/>
</dbReference>
<dbReference type="Pfam" id="PF00698">
    <property type="entry name" value="Acyl_transf_1"/>
    <property type="match status" value="1"/>
</dbReference>
<dbReference type="PANTHER" id="PTHR43775">
    <property type="entry name" value="FATTY ACID SYNTHASE"/>
    <property type="match status" value="1"/>
</dbReference>
<evidence type="ECO:0000256" key="6">
    <source>
        <dbReference type="ARBA" id="ARBA00054155"/>
    </source>
</evidence>
<dbReference type="Gene3D" id="1.10.1200.10">
    <property type="entry name" value="ACP-like"/>
    <property type="match status" value="2"/>
</dbReference>
<dbReference type="Pfam" id="PF00550">
    <property type="entry name" value="PP-binding"/>
    <property type="match status" value="2"/>
</dbReference>
<dbReference type="InterPro" id="IPR001227">
    <property type="entry name" value="Ac_transferase_dom_sf"/>
</dbReference>
<dbReference type="InterPro" id="IPR020845">
    <property type="entry name" value="AMP-binding_CS"/>
</dbReference>
<dbReference type="InterPro" id="IPR015422">
    <property type="entry name" value="PyrdxlP-dep_Trfase_small"/>
</dbReference>
<feature type="compositionally biased region" description="Gly residues" evidence="7">
    <location>
        <begin position="2752"/>
        <end position="2761"/>
    </location>
</feature>
<dbReference type="SMART" id="SM00827">
    <property type="entry name" value="PKS_AT"/>
    <property type="match status" value="1"/>
</dbReference>
<dbReference type="Gene3D" id="3.40.50.12780">
    <property type="entry name" value="N-terminal domain of ligase-like"/>
    <property type="match status" value="2"/>
</dbReference>
<dbReference type="InterPro" id="IPR018201">
    <property type="entry name" value="Ketoacyl_synth_AS"/>
</dbReference>
<reference evidence="10 11" key="1">
    <citation type="submission" date="2017-06" db="EMBL/GenBank/DDBJ databases">
        <authorList>
            <person name="Kim H.J."/>
            <person name="Triplett B.A."/>
        </authorList>
    </citation>
    <scope>NUCLEOTIDE SEQUENCE [LARGE SCALE GENOMIC DNA]</scope>
    <source>
        <strain evidence="10 11">DSM 14713</strain>
    </source>
</reference>
<dbReference type="InterPro" id="IPR009081">
    <property type="entry name" value="PP-bd_ACP"/>
</dbReference>
<dbReference type="InterPro" id="IPR014043">
    <property type="entry name" value="Acyl_transferase_dom"/>
</dbReference>
<dbReference type="Gene3D" id="3.30.559.30">
    <property type="entry name" value="Nonribosomal peptide synthetase, condensation domain"/>
    <property type="match status" value="1"/>
</dbReference>
<dbReference type="Gene3D" id="3.30.70.3290">
    <property type="match status" value="1"/>
</dbReference>
<dbReference type="CDD" id="cd00833">
    <property type="entry name" value="PKS"/>
    <property type="match status" value="1"/>
</dbReference>
<dbReference type="PROSITE" id="PS00600">
    <property type="entry name" value="AA_TRANSFER_CLASS_3"/>
    <property type="match status" value="1"/>
</dbReference>
<dbReference type="Pfam" id="PF02801">
    <property type="entry name" value="Ketoacyl-synt_C"/>
    <property type="match status" value="1"/>
</dbReference>
<evidence type="ECO:0000256" key="4">
    <source>
        <dbReference type="ARBA" id="ARBA00022679"/>
    </source>
</evidence>
<dbReference type="Proteomes" id="UP000217289">
    <property type="component" value="Chromosome"/>
</dbReference>
<dbReference type="Gene3D" id="3.40.366.10">
    <property type="entry name" value="Malonyl-Coenzyme A Acyl Carrier Protein, domain 2"/>
    <property type="match status" value="1"/>
</dbReference>
<dbReference type="FunFam" id="3.40.366.10:FF:000002">
    <property type="entry name" value="Probable polyketide synthase 2"/>
    <property type="match status" value="1"/>
</dbReference>
<dbReference type="Pfam" id="PF00202">
    <property type="entry name" value="Aminotran_3"/>
    <property type="match status" value="1"/>
</dbReference>
<dbReference type="PROSITE" id="PS50075">
    <property type="entry name" value="CARRIER"/>
    <property type="match status" value="2"/>
</dbReference>
<dbReference type="SUPFAM" id="SSF55048">
    <property type="entry name" value="Probable ACP-binding domain of malonyl-CoA ACP transacylase"/>
    <property type="match status" value="1"/>
</dbReference>
<evidence type="ECO:0000256" key="7">
    <source>
        <dbReference type="SAM" id="MobiDB-lite"/>
    </source>
</evidence>
<feature type="domain" description="Carrier" evidence="8">
    <location>
        <begin position="587"/>
        <end position="662"/>
    </location>
</feature>
<dbReference type="InterPro" id="IPR050091">
    <property type="entry name" value="PKS_NRPS_Biosynth_Enz"/>
</dbReference>
<dbReference type="CDD" id="cd00610">
    <property type="entry name" value="OAT_like"/>
    <property type="match status" value="1"/>
</dbReference>
<dbReference type="CDD" id="cd19531">
    <property type="entry name" value="LCL_NRPS-like"/>
    <property type="match status" value="1"/>
</dbReference>
<evidence type="ECO:0000256" key="3">
    <source>
        <dbReference type="ARBA" id="ARBA00022553"/>
    </source>
</evidence>
<accession>A0A250IQ65</accession>
<dbReference type="InterPro" id="IPR016039">
    <property type="entry name" value="Thiolase-like"/>
</dbReference>
<dbReference type="Gene3D" id="3.40.640.10">
    <property type="entry name" value="Type I PLP-dependent aspartate aminotransferase-like (Major domain)"/>
    <property type="match status" value="1"/>
</dbReference>
<evidence type="ECO:0000256" key="2">
    <source>
        <dbReference type="ARBA" id="ARBA00022450"/>
    </source>
</evidence>
<dbReference type="Pfam" id="PF16197">
    <property type="entry name" value="KAsynt_C_assoc"/>
    <property type="match status" value="1"/>
</dbReference>
<dbReference type="InterPro" id="IPR015421">
    <property type="entry name" value="PyrdxlP-dep_Trfase_major"/>
</dbReference>
<feature type="region of interest" description="Disordered" evidence="7">
    <location>
        <begin position="1656"/>
        <end position="1675"/>
    </location>
</feature>
<dbReference type="SMART" id="SM00823">
    <property type="entry name" value="PKS_PP"/>
    <property type="match status" value="2"/>
</dbReference>
<evidence type="ECO:0000259" key="8">
    <source>
        <dbReference type="PROSITE" id="PS50075"/>
    </source>
</evidence>
<dbReference type="Gene3D" id="3.90.1150.10">
    <property type="entry name" value="Aspartate Aminotransferase, domain 1"/>
    <property type="match status" value="1"/>
</dbReference>
<feature type="region of interest" description="Disordered" evidence="7">
    <location>
        <begin position="2744"/>
        <end position="2775"/>
    </location>
</feature>
<dbReference type="InterPro" id="IPR014030">
    <property type="entry name" value="Ketoacyl_synth_N"/>
</dbReference>
<dbReference type="GO" id="GO:0030170">
    <property type="term" value="F:pyridoxal phosphate binding"/>
    <property type="evidence" value="ECO:0007669"/>
    <property type="project" value="InterPro"/>
</dbReference>
<comment type="function">
    <text evidence="6">Involved in production of the polyketide antibiotic thailandamide.</text>
</comment>
<dbReference type="FunFam" id="3.40.47.10:FF:000019">
    <property type="entry name" value="Polyketide synthase type I"/>
    <property type="match status" value="1"/>
</dbReference>
<protein>
    <submittedName>
        <fullName evidence="10">Hybrid non-ribosomal peptide synthase/polyketide synthase</fullName>
    </submittedName>
</protein>
<dbReference type="Pfam" id="PF00668">
    <property type="entry name" value="Condensation"/>
    <property type="match status" value="1"/>
</dbReference>
<evidence type="ECO:0000313" key="10">
    <source>
        <dbReference type="EMBL" id="ATB33307.1"/>
    </source>
</evidence>
<dbReference type="EMBL" id="CP022163">
    <property type="protein sequence ID" value="ATB33307.1"/>
    <property type="molecule type" value="Genomic_DNA"/>
</dbReference>
<dbReference type="Pfam" id="PF13193">
    <property type="entry name" value="AMP-binding_C"/>
    <property type="match status" value="1"/>
</dbReference>
<evidence type="ECO:0000256" key="5">
    <source>
        <dbReference type="ARBA" id="ARBA00022898"/>
    </source>
</evidence>
<dbReference type="Gene3D" id="3.30.300.30">
    <property type="match status" value="1"/>
</dbReference>
<dbReference type="Pfam" id="PF00109">
    <property type="entry name" value="ketoacyl-synt"/>
    <property type="match status" value="1"/>
</dbReference>
<dbReference type="InterPro" id="IPR015424">
    <property type="entry name" value="PyrdxlP-dep_Trfase"/>
</dbReference>
<dbReference type="PROSITE" id="PS00455">
    <property type="entry name" value="AMP_BINDING"/>
    <property type="match status" value="1"/>
</dbReference>
<dbReference type="InterPro" id="IPR042099">
    <property type="entry name" value="ANL_N_sf"/>
</dbReference>
<dbReference type="GO" id="GO:0004315">
    <property type="term" value="F:3-oxoacyl-[acyl-carrier-protein] synthase activity"/>
    <property type="evidence" value="ECO:0007669"/>
    <property type="project" value="InterPro"/>
</dbReference>
<dbReference type="PANTHER" id="PTHR43775:SF37">
    <property type="entry name" value="SI:DKEY-61P9.11"/>
    <property type="match status" value="1"/>
</dbReference>
<keyword evidence="2" id="KW-0596">Phosphopantetheine</keyword>
<keyword evidence="11" id="KW-1185">Reference proteome</keyword>
<dbReference type="SUPFAM" id="SSF52151">
    <property type="entry name" value="FabD/lysophospholipase-like"/>
    <property type="match status" value="1"/>
</dbReference>
<evidence type="ECO:0000256" key="1">
    <source>
        <dbReference type="ARBA" id="ARBA00001933"/>
    </source>
</evidence>
<evidence type="ECO:0000313" key="11">
    <source>
        <dbReference type="Proteomes" id="UP000217289"/>
    </source>
</evidence>
<dbReference type="InterPro" id="IPR045851">
    <property type="entry name" value="AMP-bd_C_sf"/>
</dbReference>
<gene>
    <name evidence="10" type="ORF">MEBOL_006799</name>
</gene>
<dbReference type="SUPFAM" id="SSF52777">
    <property type="entry name" value="CoA-dependent acyltransferases"/>
    <property type="match status" value="2"/>
</dbReference>
<dbReference type="InterPro" id="IPR020806">
    <property type="entry name" value="PKS_PP-bd"/>
</dbReference>
<dbReference type="InterPro" id="IPR032821">
    <property type="entry name" value="PKS_assoc"/>
</dbReference>
<dbReference type="GO" id="GO:0004312">
    <property type="term" value="F:fatty acid synthase activity"/>
    <property type="evidence" value="ECO:0007669"/>
    <property type="project" value="TreeGrafter"/>
</dbReference>
<dbReference type="InterPro" id="IPR023213">
    <property type="entry name" value="CAT-like_dom_sf"/>
</dbReference>
<dbReference type="InterPro" id="IPR016035">
    <property type="entry name" value="Acyl_Trfase/lysoPLipase"/>
</dbReference>
<dbReference type="InterPro" id="IPR049704">
    <property type="entry name" value="Aminotrans_3_PPA_site"/>
</dbReference>
<dbReference type="InterPro" id="IPR005814">
    <property type="entry name" value="Aminotrans_3"/>
</dbReference>
<keyword evidence="3" id="KW-0597">Phosphoprotein</keyword>
<dbReference type="PROSITE" id="PS52004">
    <property type="entry name" value="KS3_2"/>
    <property type="match status" value="1"/>
</dbReference>
<dbReference type="InterPro" id="IPR001242">
    <property type="entry name" value="Condensation_dom"/>
</dbReference>
<keyword evidence="5" id="KW-0663">Pyridoxal phosphate</keyword>
<dbReference type="InterPro" id="IPR016036">
    <property type="entry name" value="Malonyl_transacylase_ACP-bd"/>
</dbReference>
<dbReference type="SUPFAM" id="SSF53383">
    <property type="entry name" value="PLP-dependent transferases"/>
    <property type="match status" value="1"/>
</dbReference>
<dbReference type="Gene3D" id="3.40.47.10">
    <property type="match status" value="1"/>
</dbReference>
<dbReference type="KEGG" id="mbd:MEBOL_006799"/>
<comment type="cofactor">
    <cofactor evidence="1">
        <name>pyridoxal 5'-phosphate</name>
        <dbReference type="ChEBI" id="CHEBI:597326"/>
    </cofactor>
</comment>
<feature type="region of interest" description="Disordered" evidence="7">
    <location>
        <begin position="2788"/>
        <end position="2828"/>
    </location>
</feature>
<dbReference type="SUPFAM" id="SSF53901">
    <property type="entry name" value="Thiolase-like"/>
    <property type="match status" value="1"/>
</dbReference>
<feature type="domain" description="Ketosynthase family 3 (KS3)" evidence="9">
    <location>
        <begin position="681"/>
        <end position="1106"/>
    </location>
</feature>
<dbReference type="GO" id="GO:0008483">
    <property type="term" value="F:transaminase activity"/>
    <property type="evidence" value="ECO:0007669"/>
    <property type="project" value="InterPro"/>
</dbReference>
<organism evidence="10 11">
    <name type="scientific">Melittangium boletus DSM 14713</name>
    <dbReference type="NCBI Taxonomy" id="1294270"/>
    <lineage>
        <taxon>Bacteria</taxon>
        <taxon>Pseudomonadati</taxon>
        <taxon>Myxococcota</taxon>
        <taxon>Myxococcia</taxon>
        <taxon>Myxococcales</taxon>
        <taxon>Cystobacterineae</taxon>
        <taxon>Archangiaceae</taxon>
        <taxon>Melittangium</taxon>
    </lineage>
</organism>
<sequence length="2828" mass="305051">MDSLVPTTLTQALHRAALGDRAIHYLEPSTDESVQSYAELRAEALRVLGYLQRQGVGRGDEVVLQFERNRDFVTALWACILGGIIPVPLAVGRVDEHRLKVFKVWSVLSRPHLLCAEADLVSNLAAFGRSHGFDEVAARLECRALSFVDAAAAPSPGVEHPAAPEDIALVQFSSGSTGEPKGVIVTHRGAIVNTSDMIATLRVTGSDVFLGWMPLTHDFGVIGFHFTPLVADVPQYQLPSQGFARHPRLWMQYASEHRATILASPNFGYRHLLEHYTPEAAAHWDLSHVRIIQNGAEPILAGLCRRFLDELARHGLRREAMMPGYGLAEATLAVCYTGLDEVVPSLVMDRRFLGVGERVRFLEVTDSHAIEVVEAGRPIPHTRVRITDASSRPLSEGVVGHVRIQGPNVTPGYYNAPEITRRTLDEEGWLDTGDLGFLHEGRLVITGRAKDILFAGGLNFYPHDVERVCSEVEGMGTAQVAVAGLHDPRKGGERALAFVTFKRSLDEFAPLARRISRHVLQRLGLSLDAVLPVARIPKTTSGKVQRFALARRFEAGEFDEVLAWLASLEAREAAGEVTVLQEAIHAQGRSAVLSFVRKEAERIAEVPIADEHAPLGQFGFSSAKAVALVTRLGQLSGRVLPVSLLFDHPTLSQLADALVTELATPASEANGHAVKETASPEEPIAIIGIGCRFPGGADSPERFWRLLEAGQDASGDIPGERWDGDAYFSSDPEAPGKAYARRGAFLQDVRGFDAEFFGLMPREAEALDPQQRLLLEVAWEALEHAGLPPEELRESATGVYVGISGSDYGGLTTHDPEALTPYSLTGTLLSTAAGRLSYTLGSRGPCLAVDTACSSSLVAVHLAVQSLRRGESALALAGGVNLILSPRSFVALSRLQALSADGRCKTFDESADGYGRGEGAGVVVLKRLRDAERDGDRVIAVIRGSAVNHDGRSSGLTVPNGVAQESVLRAALRDAGVEPDSVSYLEAHGTGTRLGDPQEMRAIDHVYGAARSPGAPLHVGSVKTNIGHLESASGIAGLCKVALALERRRIPGHLHLRQPSSRIPWERMPVVVPRETVDWRTGAGPRRGAVSSFGLSGTNSHVVVEEYSRATPARTGVERSVHLLALSARDEQGVRELAARYVERLATVPPPEVADLCYTANAGRAHHPRRQVVIGSSVDALRAGLERLIRLQDGALAPVAAPASPPMSVWLFTGQGSQRAGMGRALYETSPVFRAALDECAAILEPLTGASLVDSLYGDASRTAAIDETDQAQPAIVAVEIALARLWLSWGLQPQAVAGHSVGEFAAAYVAGALSLEDVLLLVAARGQLMRTLPERGTMAAVLASEETVREVLASSGESVVIAAVNAPDRVVISGREAEVAGVLGALSARRIASKRLVVSHAFHSPLMEPMAEDFAKVAAGIRARPPAIPLFSTLSGQRLDAAPDAEHWRRQLLAPVRFSATLHALYDAGARVFLEIGPTPILSALGPRCVPDPGVTWLHSLAPREDAWESMLSSLGALYRGGASVQWKAFDRPHQRLVVDAPTYPFRRTPFWSPAAGGRAPVSRAPVGTPASPRRDGEIRSLILRTVGEGSGADSESIDTQRNVFELGLDSLVLFKVRQALERDFGVSIPVSAFYKEADTVERMVAYVDAALPPEAPAAQPAPVSRPEPMSDSGSVEQVVARQLQLMEQQLALLRQVHSGAASNVPGVTRSEPPASAGEVFVPYKRIVTAPSSSTNPRQKAFLETLIRDFNARTPGSKRVTQASRPVLANNRAVAGFRPSWKDMVYPLQVERAEGSKLWDVDGNAYVDLTMGFGVYLFGHGSPFILDAVTESLRRGAPLGPMTPLPGQVAELLRELTGVERTAFYNSGTEAVMVALRLARTVTGRSKVVLFSGSYHGSFDGILASPGGGIAPAVPVSPGTTGNLVRDVIVLPYGSSESLELIRSCAGELAAVLVEPVQSRKPEFQPRDFLHELRRITHASGTALIFDEVITGFRIAPGGAQAHFGVRADLVTYGKVIGGGMPIGVVAGGARFMDAVDGGSWRFGDDSYPKAQNTFVAGTFCHHPAAMAASLAVLERLRQEGPALQERLNRRTAELVDDLNAFCAQRGAPVRLVNFGSLFRFQVKGDWELLFYRLLTQGIYVWEGRNCFLSTSHTDEDSRRIRSAVEQSIEEMMAAGFGPPEPEGPRPQGPRPELVSYPMSSAQRRMYTLSQLEGGEHAYHLYGALEIDGSLDEARTEACFRELIVRHESLRTRFTVGPDGSFLQRVHSSAPFALERGSYADEAELVSRFVRPFQLAEAPLLRVGVFRLADGRRVLALDAHHAVVDGLSLTTLFQEFVTLYLGQPLGPAPRQCREHAAWEEAFLRANAASQERYWLDRLAGELPGLSLPTDAPRPALRTFEGGELRLRHPAAALRARAQERGASLYMLLLAAYKVLLQRLTGNRETVVGTAHAGRQRGGFEGVVGMFVNSLPVRTLAPAGASFVDFLDEVKQRCLEAYEHQELPFDLLAQRLGATSDRGHNPLFETMFSFERADGRVIQLPGLSLRETVLPKPTSLFDFSLDVVEEQGTLHLRFEYASALFQRSTIERFVRYFVSILEEIERNPARPLEEITSATREEFVVARTLEERDERLEATLPELFERQVERRAEHPAVEEGEEEVTYGELDAWAGAIAWELRGRWGLEEGTVVGVLMPRGVGATAAQLGVLKAGGVYLPLEVELPEERVRYMLEDSGCRAVLTDERGRERLGEAARPGGGGGGGAEASGASAKGGAKEEGRGRGVHHLYVGLDGGTQGGGVPPPGTHQHGAGAGGRLPGGGGEPGVAVRVTGF</sequence>
<dbReference type="SUPFAM" id="SSF47336">
    <property type="entry name" value="ACP-like"/>
    <property type="match status" value="2"/>
</dbReference>
<keyword evidence="4" id="KW-0808">Transferase</keyword>
<feature type="domain" description="Carrier" evidence="8">
    <location>
        <begin position="1571"/>
        <end position="1653"/>
    </location>
</feature>
<dbReference type="Gene3D" id="3.30.559.10">
    <property type="entry name" value="Chloramphenicol acetyltransferase-like domain"/>
    <property type="match status" value="1"/>
</dbReference>
<dbReference type="InterPro" id="IPR000873">
    <property type="entry name" value="AMP-dep_synth/lig_dom"/>
</dbReference>
<dbReference type="SMART" id="SM00825">
    <property type="entry name" value="PKS_KS"/>
    <property type="match status" value="1"/>
</dbReference>
<dbReference type="GO" id="GO:0031177">
    <property type="term" value="F:phosphopantetheine binding"/>
    <property type="evidence" value="ECO:0007669"/>
    <property type="project" value="InterPro"/>
</dbReference>
<dbReference type="InterPro" id="IPR036736">
    <property type="entry name" value="ACP-like_sf"/>
</dbReference>
<dbReference type="InterPro" id="IPR025110">
    <property type="entry name" value="AMP-bd_C"/>
</dbReference>
<proteinExistence type="predicted"/>
<dbReference type="PROSITE" id="PS00606">
    <property type="entry name" value="KS3_1"/>
    <property type="match status" value="1"/>
</dbReference>
<feature type="compositionally biased region" description="Gly residues" evidence="7">
    <location>
        <begin position="2806"/>
        <end position="2819"/>
    </location>
</feature>
<dbReference type="InterPro" id="IPR020841">
    <property type="entry name" value="PKS_Beta-ketoAc_synthase_dom"/>
</dbReference>
<dbReference type="GO" id="GO:0006633">
    <property type="term" value="P:fatty acid biosynthetic process"/>
    <property type="evidence" value="ECO:0007669"/>
    <property type="project" value="InterPro"/>
</dbReference>